<dbReference type="PROSITE" id="PS50086">
    <property type="entry name" value="TBC_RABGAP"/>
    <property type="match status" value="1"/>
</dbReference>
<dbReference type="PANTHER" id="PTHR22957">
    <property type="entry name" value="TBC1 DOMAIN FAMILY MEMBER GTPASE-ACTIVATING PROTEIN"/>
    <property type="match status" value="1"/>
</dbReference>
<proteinExistence type="predicted"/>
<keyword evidence="4" id="KW-1185">Reference proteome</keyword>
<dbReference type="SUPFAM" id="SSF47923">
    <property type="entry name" value="Ypt/Rab-GAP domain of gyp1p"/>
    <property type="match status" value="2"/>
</dbReference>
<dbReference type="SMART" id="SM00164">
    <property type="entry name" value="TBC"/>
    <property type="match status" value="1"/>
</dbReference>
<dbReference type="Proteomes" id="UP000717585">
    <property type="component" value="Unassembled WGS sequence"/>
</dbReference>
<reference evidence="3" key="1">
    <citation type="submission" date="2021-05" db="EMBL/GenBank/DDBJ databases">
        <title>A free-living protist that lacks canonical eukaryotic 1 DNA replication and segregation systems.</title>
        <authorList>
            <person name="Salas-Leiva D.E."/>
            <person name="Tromer E.C."/>
            <person name="Curtis B.A."/>
            <person name="Jerlstrom-Hultqvist J."/>
            <person name="Kolisko M."/>
            <person name="Yi Z."/>
            <person name="Salas-Leiva J.S."/>
            <person name="Gallot-Lavallee L."/>
            <person name="Kops G.J.P.L."/>
            <person name="Archibald J.M."/>
            <person name="Simpson A.G.B."/>
            <person name="Roger A.J."/>
        </authorList>
    </citation>
    <scope>NUCLEOTIDE SEQUENCE</scope>
    <source>
        <strain evidence="3">BICM</strain>
    </source>
</reference>
<keyword evidence="1" id="KW-0343">GTPase activation</keyword>
<evidence type="ECO:0000313" key="4">
    <source>
        <dbReference type="Proteomes" id="UP000717585"/>
    </source>
</evidence>
<organism evidence="3 4">
    <name type="scientific">Carpediemonas membranifera</name>
    <dbReference type="NCBI Taxonomy" id="201153"/>
    <lineage>
        <taxon>Eukaryota</taxon>
        <taxon>Metamonada</taxon>
        <taxon>Carpediemonas-like organisms</taxon>
        <taxon>Carpediemonas</taxon>
    </lineage>
</organism>
<name>A0A8J6E920_9EUKA</name>
<sequence length="548" mass="62969">MPNEQSAVNTDSCVIENTSIKTFGTEVPVSGRLSIEKLGNGLWHFIWDSYTVINSKNVDKIYDDEAEFDKDLSFSIPFSQIKRLMRRMPVNAKSFLVLTLTNPLVMYGRTVGPVYFDDGGLPELFRFLINLNAIQLLSPDMFILTQTDAAPARTPDPLASIYKDVPAKPANLPNRPKKEPYYRLVRRISPQKFTEDELKQMAIEESMDGSRVTTAFIESNLMDSRGVVAFEELRANLRHRSSAPDATAFSLEMLLGIFPKDSTAADREDIRGTDKCRYLRYKQQVLSFDPEQLKNFSTLEEHMQRVEKDAVRADRDNEFYADQPDTPEILIGGMRCHNPNILKVYHIVCAHLMLNMDLGYAQGMTDFITPVLELTDGDEARTFWIFAALMRRYGDNFGLGERNTIQRRLEEVWRLTAIVHPELAAVLRDRDCKALYFSYRWLLLLFKREMADYRSVLRLWEVVLSCRETQHFDIVMAVAHINSCLHDYVAQVTSPDEVTDEYLLQASSSWPTIDVRELAFNANMILATIHDSLNEDFLAPRKRRIGDR</sequence>
<dbReference type="OrthoDB" id="10264062at2759"/>
<comment type="caution">
    <text evidence="3">The sequence shown here is derived from an EMBL/GenBank/DDBJ whole genome shotgun (WGS) entry which is preliminary data.</text>
</comment>
<accession>A0A8J6E920</accession>
<dbReference type="AlphaFoldDB" id="A0A8J6E920"/>
<dbReference type="EMBL" id="JAHDYR010000034">
    <property type="protein sequence ID" value="KAG9392695.1"/>
    <property type="molecule type" value="Genomic_DNA"/>
</dbReference>
<dbReference type="Pfam" id="PF00566">
    <property type="entry name" value="RabGAP-TBC"/>
    <property type="match status" value="1"/>
</dbReference>
<dbReference type="GO" id="GO:0005096">
    <property type="term" value="F:GTPase activator activity"/>
    <property type="evidence" value="ECO:0007669"/>
    <property type="project" value="UniProtKB-KW"/>
</dbReference>
<dbReference type="InterPro" id="IPR000195">
    <property type="entry name" value="Rab-GAP-TBC_dom"/>
</dbReference>
<evidence type="ECO:0000256" key="1">
    <source>
        <dbReference type="ARBA" id="ARBA00022468"/>
    </source>
</evidence>
<evidence type="ECO:0000259" key="2">
    <source>
        <dbReference type="PROSITE" id="PS50086"/>
    </source>
</evidence>
<dbReference type="InterPro" id="IPR035969">
    <property type="entry name" value="Rab-GAP_TBC_sf"/>
</dbReference>
<dbReference type="PANTHER" id="PTHR22957:SF502">
    <property type="entry name" value="SMALL G PROTEIN SIGNALING MODULATOR 2-RELATED"/>
    <property type="match status" value="1"/>
</dbReference>
<feature type="domain" description="Rab-GAP TBC" evidence="2">
    <location>
        <begin position="241"/>
        <end position="467"/>
    </location>
</feature>
<evidence type="ECO:0000313" key="3">
    <source>
        <dbReference type="EMBL" id="KAG9392695.1"/>
    </source>
</evidence>
<protein>
    <submittedName>
        <fullName evidence="3">Rab-GTPase-TBC domain</fullName>
    </submittedName>
</protein>
<dbReference type="Gene3D" id="1.10.8.270">
    <property type="entry name" value="putative rabgap domain of human tbc1 domain family member 14 like domains"/>
    <property type="match status" value="1"/>
</dbReference>
<dbReference type="Gene3D" id="1.10.472.80">
    <property type="entry name" value="Ypt/Rab-GAP domain of gyp1p, domain 3"/>
    <property type="match status" value="1"/>
</dbReference>
<gene>
    <name evidence="3" type="ORF">J8273_5953</name>
</gene>